<dbReference type="Pfam" id="PF05960">
    <property type="entry name" value="DUF885"/>
    <property type="match status" value="1"/>
</dbReference>
<name>A0ABT8SWG0_9HYPH</name>
<accession>A0ABT8SWG0</accession>
<protein>
    <submittedName>
        <fullName evidence="1">DUF885 family protein</fullName>
    </submittedName>
</protein>
<dbReference type="PANTHER" id="PTHR33361:SF2">
    <property type="entry name" value="DUF885 DOMAIN-CONTAINING PROTEIN"/>
    <property type="match status" value="1"/>
</dbReference>
<keyword evidence="2" id="KW-1185">Reference proteome</keyword>
<dbReference type="InterPro" id="IPR010281">
    <property type="entry name" value="DUF885"/>
</dbReference>
<gene>
    <name evidence="1" type="ORF">Q2T52_11695</name>
</gene>
<sequence>MAVPYDPGLVDAFLALHFAYRPVDATFMGDRRHDHRLPPAKAETEAEELAELAALKARLEETEEPEDLGQRLDRRLMLSEIVIRERAADTWSRFDNPAWFSGEAAFSIVSLLLPQSAPVREDALLARLGKIQGFLSDSAERLKDKSVPSAWSARALRECRAMAGFLREDITLHEAFAKSWSEPAARAADAFDAFAQTLGRHADRPARCGEAYMAELMQTLHGLDLSPRQAVALAEDAFLRLGRELEEMAAAIDPSKTAEQLIGELLQNRPASAEDAFESYRAWDIKAREMGRTLVTPAEDYGLDYRLQAPCFRRLAGSLYFLFYRSPPGLNPGTGSVYWVTPPGDDAEAYLAANAKAVVKTVHSVHHGSIGHHTQNARARMAASRLARIAGTDCALGLAFLGSGTLIEGWACYCVDLLAEADGFYTPQELLLLKQSERRNAASVMVDIKLHLGDWTIDEAAAFYRDRAGFAPARVQNEVVRNSMLPGSRLMYWLGVEGIKALRARWPGETKDFHDTLLSYGHLPLAWIGEEMQRAGLLRT</sequence>
<dbReference type="EMBL" id="JAUKWQ010000003">
    <property type="protein sequence ID" value="MDO1582744.1"/>
    <property type="molecule type" value="Genomic_DNA"/>
</dbReference>
<dbReference type="PANTHER" id="PTHR33361">
    <property type="entry name" value="GLR0591 PROTEIN"/>
    <property type="match status" value="1"/>
</dbReference>
<dbReference type="Proteomes" id="UP001169006">
    <property type="component" value="Unassembled WGS sequence"/>
</dbReference>
<evidence type="ECO:0000313" key="1">
    <source>
        <dbReference type="EMBL" id="MDO1582744.1"/>
    </source>
</evidence>
<reference evidence="1" key="1">
    <citation type="journal article" date="2015" name="Int. J. Syst. Evol. Microbiol.">
        <title>Rhizobium oryzicola sp. nov., potential plant-growth-promoting endophytic bacteria isolated from rice roots.</title>
        <authorList>
            <person name="Zhang X.X."/>
            <person name="Gao J.S."/>
            <person name="Cao Y.H."/>
            <person name="Sheirdil R.A."/>
            <person name="Wang X.C."/>
            <person name="Zhang L."/>
        </authorList>
    </citation>
    <scope>NUCLEOTIDE SEQUENCE</scope>
    <source>
        <strain evidence="1">05753</strain>
    </source>
</reference>
<organism evidence="1 2">
    <name type="scientific">Rhizobium oryzicola</name>
    <dbReference type="NCBI Taxonomy" id="1232668"/>
    <lineage>
        <taxon>Bacteria</taxon>
        <taxon>Pseudomonadati</taxon>
        <taxon>Pseudomonadota</taxon>
        <taxon>Alphaproteobacteria</taxon>
        <taxon>Hyphomicrobiales</taxon>
        <taxon>Rhizobiaceae</taxon>
        <taxon>Rhizobium/Agrobacterium group</taxon>
        <taxon>Rhizobium</taxon>
    </lineage>
</organism>
<reference evidence="1" key="2">
    <citation type="submission" date="2023-07" db="EMBL/GenBank/DDBJ databases">
        <authorList>
            <person name="Sun H."/>
        </authorList>
    </citation>
    <scope>NUCLEOTIDE SEQUENCE</scope>
    <source>
        <strain evidence="1">05753</strain>
    </source>
</reference>
<comment type="caution">
    <text evidence="1">The sequence shown here is derived from an EMBL/GenBank/DDBJ whole genome shotgun (WGS) entry which is preliminary data.</text>
</comment>
<dbReference type="RefSeq" id="WP_302076915.1">
    <property type="nucleotide sequence ID" value="NZ_JAUKWQ010000003.1"/>
</dbReference>
<evidence type="ECO:0000313" key="2">
    <source>
        <dbReference type="Proteomes" id="UP001169006"/>
    </source>
</evidence>
<proteinExistence type="predicted"/>